<reference evidence="12 13" key="1">
    <citation type="submission" date="2015-04" db="EMBL/GenBank/DDBJ databases">
        <title>Lasius niger genome sequencing.</title>
        <authorList>
            <person name="Konorov E.A."/>
            <person name="Nikitin M.A."/>
            <person name="Kirill M.V."/>
            <person name="Chang P."/>
        </authorList>
    </citation>
    <scope>NUCLEOTIDE SEQUENCE [LARGE SCALE GENOMIC DNA]</scope>
    <source>
        <tissue evidence="12">Whole</tissue>
    </source>
</reference>
<dbReference type="GO" id="GO:0005840">
    <property type="term" value="C:ribosome"/>
    <property type="evidence" value="ECO:0007669"/>
    <property type="project" value="UniProtKB-KW"/>
</dbReference>
<dbReference type="Pfam" id="PF24546">
    <property type="entry name" value="Ig_TPPC8_3rd"/>
    <property type="match status" value="1"/>
</dbReference>
<feature type="domain" description="TPPC8 second Ig-like" evidence="9">
    <location>
        <begin position="837"/>
        <end position="946"/>
    </location>
</feature>
<evidence type="ECO:0000256" key="6">
    <source>
        <dbReference type="ARBA" id="ARBA00046571"/>
    </source>
</evidence>
<proteinExistence type="inferred from homology"/>
<dbReference type="PANTHER" id="PTHR12975:SF6">
    <property type="entry name" value="TRAFFICKING PROTEIN PARTICLE COMPLEX SUBUNIT 8"/>
    <property type="match status" value="1"/>
</dbReference>
<organism evidence="12 13">
    <name type="scientific">Lasius niger</name>
    <name type="common">Black garden ant</name>
    <dbReference type="NCBI Taxonomy" id="67767"/>
    <lineage>
        <taxon>Eukaryota</taxon>
        <taxon>Metazoa</taxon>
        <taxon>Ecdysozoa</taxon>
        <taxon>Arthropoda</taxon>
        <taxon>Hexapoda</taxon>
        <taxon>Insecta</taxon>
        <taxon>Pterygota</taxon>
        <taxon>Neoptera</taxon>
        <taxon>Endopterygota</taxon>
        <taxon>Hymenoptera</taxon>
        <taxon>Apocrita</taxon>
        <taxon>Aculeata</taxon>
        <taxon>Formicoidea</taxon>
        <taxon>Formicidae</taxon>
        <taxon>Formicinae</taxon>
        <taxon>Lasius</taxon>
        <taxon>Lasius</taxon>
    </lineage>
</organism>
<dbReference type="Pfam" id="PF24545">
    <property type="entry name" value="Ig_TPPC8_1st"/>
    <property type="match status" value="1"/>
</dbReference>
<dbReference type="InterPro" id="IPR047873">
    <property type="entry name" value="Ribosomal_uL16"/>
</dbReference>
<dbReference type="CDD" id="cd01433">
    <property type="entry name" value="Ribosomal_L16_L10e"/>
    <property type="match status" value="1"/>
</dbReference>
<dbReference type="SUPFAM" id="SSF54686">
    <property type="entry name" value="Ribosomal protein L16p/L10e"/>
    <property type="match status" value="1"/>
</dbReference>
<dbReference type="SUPFAM" id="SSF48452">
    <property type="entry name" value="TPR-like"/>
    <property type="match status" value="1"/>
</dbReference>
<dbReference type="InterPro" id="IPR024420">
    <property type="entry name" value="TRAPP_III_complex_Trs85"/>
</dbReference>
<dbReference type="InterPro" id="IPR001197">
    <property type="entry name" value="Ribosomal_uL16_euk_arch"/>
</dbReference>
<feature type="region of interest" description="Disordered" evidence="8">
    <location>
        <begin position="162"/>
        <end position="184"/>
    </location>
</feature>
<dbReference type="InterPro" id="IPR018255">
    <property type="entry name" value="Ribosomal_uL16_CS_euk_arc"/>
</dbReference>
<protein>
    <recommendedName>
        <fullName evidence="4">Large ribosomal subunit protein uL16</fullName>
    </recommendedName>
    <alternativeName>
        <fullName evidence="5">60S ribosomal protein L10</fullName>
    </alternativeName>
    <alternativeName>
        <fullName evidence="7">QM protein homolog</fullName>
    </alternativeName>
</protein>
<dbReference type="GO" id="GO:0006412">
    <property type="term" value="P:translation"/>
    <property type="evidence" value="ECO:0007669"/>
    <property type="project" value="InterPro"/>
</dbReference>
<dbReference type="PaxDb" id="67767-A0A0J7NR54"/>
<dbReference type="Pfam" id="PF12739">
    <property type="entry name" value="TRAPPC-Trs85"/>
    <property type="match status" value="1"/>
</dbReference>
<evidence type="ECO:0000256" key="3">
    <source>
        <dbReference type="ARBA" id="ARBA00023274"/>
    </source>
</evidence>
<name>A0A0J7NR54_LASNI</name>
<dbReference type="InterPro" id="IPR058540">
    <property type="entry name" value="Ig_TPPC8_3rd"/>
</dbReference>
<dbReference type="EMBL" id="LBMM01002353">
    <property type="protein sequence ID" value="KMQ94940.1"/>
    <property type="molecule type" value="Genomic_DNA"/>
</dbReference>
<dbReference type="InterPro" id="IPR058541">
    <property type="entry name" value="Ig_TPPC8_1st"/>
</dbReference>
<keyword evidence="3" id="KW-0687">Ribonucleoprotein</keyword>
<dbReference type="InterPro" id="IPR016180">
    <property type="entry name" value="Ribosomal_uL16_dom"/>
</dbReference>
<feature type="compositionally biased region" description="Polar residues" evidence="8">
    <location>
        <begin position="162"/>
        <end position="174"/>
    </location>
</feature>
<dbReference type="GO" id="GO:0003735">
    <property type="term" value="F:structural constituent of ribosome"/>
    <property type="evidence" value="ECO:0007669"/>
    <property type="project" value="InterPro"/>
</dbReference>
<dbReference type="Pfam" id="PF00252">
    <property type="entry name" value="Ribosomal_L16"/>
    <property type="match status" value="1"/>
</dbReference>
<comment type="caution">
    <text evidence="12">The sequence shown here is derived from an EMBL/GenBank/DDBJ whole genome shotgun (WGS) entry which is preliminary data.</text>
</comment>
<evidence type="ECO:0000256" key="1">
    <source>
        <dbReference type="ARBA" id="ARBA00008931"/>
    </source>
</evidence>
<dbReference type="InterPro" id="IPR011990">
    <property type="entry name" value="TPR-like_helical_dom_sf"/>
</dbReference>
<evidence type="ECO:0000256" key="2">
    <source>
        <dbReference type="ARBA" id="ARBA00022980"/>
    </source>
</evidence>
<dbReference type="InterPro" id="IPR036920">
    <property type="entry name" value="Ribosomal_uL16_sf"/>
</dbReference>
<dbReference type="Proteomes" id="UP000036403">
    <property type="component" value="Unassembled WGS sequence"/>
</dbReference>
<evidence type="ECO:0000259" key="11">
    <source>
        <dbReference type="Pfam" id="PF24546"/>
    </source>
</evidence>
<evidence type="ECO:0000313" key="12">
    <source>
        <dbReference type="EMBL" id="KMQ94940.1"/>
    </source>
</evidence>
<comment type="similarity">
    <text evidence="1">Belongs to the universal ribosomal protein uL16 family.</text>
</comment>
<dbReference type="PROSITE" id="PS01257">
    <property type="entry name" value="RIBOSOMAL_L10E"/>
    <property type="match status" value="1"/>
</dbReference>
<accession>A0A0J7NR54</accession>
<dbReference type="GO" id="GO:1990072">
    <property type="term" value="C:TRAPPIII protein complex"/>
    <property type="evidence" value="ECO:0007669"/>
    <property type="project" value="TreeGrafter"/>
</dbReference>
<dbReference type="InterPro" id="IPR058538">
    <property type="entry name" value="Ig_TPPC8_2nd"/>
</dbReference>
<feature type="domain" description="TPPC8 first Ig-like" evidence="10">
    <location>
        <begin position="654"/>
        <end position="782"/>
    </location>
</feature>
<dbReference type="GO" id="GO:1990904">
    <property type="term" value="C:ribonucleoprotein complex"/>
    <property type="evidence" value="ECO:0007669"/>
    <property type="project" value="UniProtKB-KW"/>
</dbReference>
<sequence>MLNEAVSSTLCERTTTVRIGPTELDVPISVPWFEAWRETFLSVQFPSDHEFTKHLLACMIVVSTTEDNPLEKIQTMGAQLYQSASGKLPKWFNNNALRYYILVHDAIQDDRNKAEIVFTEMKTIYGANNCFLLQMNSRPPGLSDDNTHLPDPWSQFLTKHSELSGNSEQNSSPRTPADTGGVSAMPSELITESDKTSQAGTPLMPHNSIALPSSDLTQLISGIDTISLSSELSESANAQLEVGQEAVPVTIHPLSPDDERSQNFISATNAKGQSVTSPINTNVWADSPNYVVAQHGARLSTQDLERLRTLITEFCLRSLLPYVEKQIGLLNDVISNKKGVSRSLFSATRRWFGTNKPGVPGSAPSNAVIYTAESPELQLRRLGDLCFMFGHYSLAYQAYHSAKRDFAADQAWVYYAGALEMAALSAFMQGETNRKTIEYMDDAILTYTNSCKMPQFATRATLLSAECLKGRGLYGEAAKQLIRMTSEDSDLRSALLLEQAAYCFIGPKMMRKYAFHAVLAGHRFSKAGQRKHSLRCYQQAYQVYYERGWSLAEDHIHFTIGRQAASLKQISEAVKAFEKLLNASSKQHAVQQAAFLREFLHTRNENGTNCKEYPTLPLPLLDSNNIKVLYGSLGKQSESNIPASHVTFSTEETDDAKWSRLEELLITEAQGSPPMIFKPTVALYSRTSNNTVKPNAVLDEPVHYSIELHNPLHVPLPLSDVTLLWSFTRDNEIITNEIETSDNSNPIDASVIDAILLQPTCKQNIVLSLTPRRVGELRVLVIAGKRLFEITPPKSKNTKEKPGTSVCGKDYRLEMNVIEKAPFMQILFTKLSPEMLCGEVQKVEVTLKNVGNAPLTNVYIASTDAKLFTLGGSEIDKSEDSTIKKSSRSVTKVVLPASMNGALNVGEVYKMPLWVQAPYEKGTHRLDLLFYYESVEPKTTLKHRLCRHTWQLTVLDSIQITAIAARSELFKDDSPTLNLIMSVKNTNQVHDPSINEIMLSKVSLHSAAWSAFHSSVLPPSIKVQPQEVFHLMLKLRKKTDGESIISDVSLTRSDDEAIDATSIDDCPFVNFVQRRNIQPLDVNESANEVQQFQPQQNVEHSVVTDIMSLNSTLIVKWCANVTESGVVTRMALGQHHLELEHLNKTYKHPRELRTERNEFGARLKVFGPDRNVPNAVHAPVKDPVWEAECFKSLISYSLSHQRQITHSFQRSRYRYCKNKPYPKSRFCRGVPDPKIRIFDLGKKKASVEDFPLCVHLVSDEYEQLSSEALEAGRICANKYMVKNAGKDQFHIRMRLHPFHVIRINKMLSCAGADRLQTGMRGAFGKPQGTVARVHIGQPIMSVRSSDRHKAAVIEALRRAKFKFPGRQKIYVSKKWGFTKYDRAEYEELKVAGYLAPDGCNVKYLPEHGPLEEWKKFRKILAAA</sequence>
<evidence type="ECO:0000313" key="13">
    <source>
        <dbReference type="Proteomes" id="UP000036403"/>
    </source>
</evidence>
<dbReference type="PANTHER" id="PTHR12975">
    <property type="entry name" value="TRANSPORT PROTEIN TRAPP"/>
    <property type="match status" value="1"/>
</dbReference>
<feature type="domain" description="TPPC8 third Ig-like" evidence="11">
    <location>
        <begin position="949"/>
        <end position="1137"/>
    </location>
</feature>
<dbReference type="Pfam" id="PF24544">
    <property type="entry name" value="Ig_TPPC8_2nd"/>
    <property type="match status" value="1"/>
</dbReference>
<comment type="subunit">
    <text evidence="6">Component of the large ribosomal subunit. Mature ribosomes consist of a small (40S) and a large (60S) subunit. The 40S subunit contains about 33 different proteins and 1 molecule of RNA (18S). The 60S subunit contains about 49 different proteins and 3 molecules of RNA (28S, 5.8S and 5S).</text>
</comment>
<dbReference type="FunFam" id="3.90.1170.10:FF:000002">
    <property type="entry name" value="60S ribosomal protein L10"/>
    <property type="match status" value="1"/>
</dbReference>
<evidence type="ECO:0000259" key="10">
    <source>
        <dbReference type="Pfam" id="PF24545"/>
    </source>
</evidence>
<evidence type="ECO:0000256" key="5">
    <source>
        <dbReference type="ARBA" id="ARBA00041208"/>
    </source>
</evidence>
<dbReference type="NCBIfam" id="NF003239">
    <property type="entry name" value="PRK04199.1-4"/>
    <property type="match status" value="1"/>
</dbReference>
<dbReference type="STRING" id="67767.A0A0J7NR54"/>
<keyword evidence="2" id="KW-0689">Ribosomal protein</keyword>
<evidence type="ECO:0000256" key="8">
    <source>
        <dbReference type="SAM" id="MobiDB-lite"/>
    </source>
</evidence>
<dbReference type="NCBIfam" id="TIGR00279">
    <property type="entry name" value="uL16_euk_arch"/>
    <property type="match status" value="1"/>
</dbReference>
<evidence type="ECO:0000259" key="9">
    <source>
        <dbReference type="Pfam" id="PF24544"/>
    </source>
</evidence>
<keyword evidence="13" id="KW-1185">Reference proteome</keyword>
<evidence type="ECO:0000256" key="7">
    <source>
        <dbReference type="ARBA" id="ARBA00081317"/>
    </source>
</evidence>
<gene>
    <name evidence="12" type="ORF">RF55_4877</name>
</gene>
<dbReference type="Gene3D" id="3.90.1170.10">
    <property type="entry name" value="Ribosomal protein L10e/L16"/>
    <property type="match status" value="1"/>
</dbReference>
<evidence type="ECO:0000256" key="4">
    <source>
        <dbReference type="ARBA" id="ARBA00035198"/>
    </source>
</evidence>
<dbReference type="OrthoDB" id="203724at2759"/>